<gene>
    <name evidence="10" type="primary">tctD</name>
    <name evidence="10" type="ORF">JDO7802_01447</name>
</gene>
<dbReference type="Gene3D" id="6.10.250.690">
    <property type="match status" value="1"/>
</dbReference>
<evidence type="ECO:0000259" key="8">
    <source>
        <dbReference type="PROSITE" id="PS50110"/>
    </source>
</evidence>
<dbReference type="AlphaFoldDB" id="A0A0M6YIU4"/>
<evidence type="ECO:0000256" key="6">
    <source>
        <dbReference type="PROSITE-ProRule" id="PRU00169"/>
    </source>
</evidence>
<dbReference type="InterPro" id="IPR001789">
    <property type="entry name" value="Sig_transdc_resp-reg_receiver"/>
</dbReference>
<evidence type="ECO:0000256" key="1">
    <source>
        <dbReference type="ARBA" id="ARBA00022553"/>
    </source>
</evidence>
<dbReference type="Gene3D" id="3.40.50.2300">
    <property type="match status" value="1"/>
</dbReference>
<protein>
    <submittedName>
        <fullName evidence="10">Transcriptional regulatory protein tctD</fullName>
    </submittedName>
</protein>
<proteinExistence type="predicted"/>
<dbReference type="Pfam" id="PF00486">
    <property type="entry name" value="Trans_reg_C"/>
    <property type="match status" value="1"/>
</dbReference>
<keyword evidence="11" id="KW-1185">Reference proteome</keyword>
<feature type="DNA-binding region" description="OmpR/PhoB-type" evidence="7">
    <location>
        <begin position="124"/>
        <end position="220"/>
    </location>
</feature>
<dbReference type="PROSITE" id="PS51755">
    <property type="entry name" value="OMPR_PHOB"/>
    <property type="match status" value="1"/>
</dbReference>
<keyword evidence="1 6" id="KW-0597">Phosphoprotein</keyword>
<evidence type="ECO:0000313" key="10">
    <source>
        <dbReference type="EMBL" id="CTQ49433.1"/>
    </source>
</evidence>
<reference evidence="10 11" key="1">
    <citation type="submission" date="2015-07" db="EMBL/GenBank/DDBJ databases">
        <authorList>
            <person name="Noorani M."/>
        </authorList>
    </citation>
    <scope>NUCLEOTIDE SEQUENCE [LARGE SCALE GENOMIC DNA]</scope>
    <source>
        <strain evidence="10 11">CECT 7802</strain>
    </source>
</reference>
<evidence type="ECO:0000259" key="9">
    <source>
        <dbReference type="PROSITE" id="PS51755"/>
    </source>
</evidence>
<evidence type="ECO:0000256" key="3">
    <source>
        <dbReference type="ARBA" id="ARBA00023015"/>
    </source>
</evidence>
<dbReference type="Pfam" id="PF00072">
    <property type="entry name" value="Response_reg"/>
    <property type="match status" value="1"/>
</dbReference>
<dbReference type="GO" id="GO:0006355">
    <property type="term" value="P:regulation of DNA-templated transcription"/>
    <property type="evidence" value="ECO:0007669"/>
    <property type="project" value="InterPro"/>
</dbReference>
<dbReference type="OrthoDB" id="9802426at2"/>
<dbReference type="EMBL" id="CXSU01000011">
    <property type="protein sequence ID" value="CTQ49433.1"/>
    <property type="molecule type" value="Genomic_DNA"/>
</dbReference>
<dbReference type="InterPro" id="IPR011006">
    <property type="entry name" value="CheY-like_superfamily"/>
</dbReference>
<dbReference type="GO" id="GO:0032993">
    <property type="term" value="C:protein-DNA complex"/>
    <property type="evidence" value="ECO:0007669"/>
    <property type="project" value="TreeGrafter"/>
</dbReference>
<dbReference type="STRING" id="420998.JDO7802_01447"/>
<name>A0A0M6YIU4_9RHOB</name>
<evidence type="ECO:0000313" key="11">
    <source>
        <dbReference type="Proteomes" id="UP000049222"/>
    </source>
</evidence>
<evidence type="ECO:0000256" key="7">
    <source>
        <dbReference type="PROSITE-ProRule" id="PRU01091"/>
    </source>
</evidence>
<dbReference type="FunFam" id="3.40.50.2300:FF:000002">
    <property type="entry name" value="DNA-binding response regulator PhoP"/>
    <property type="match status" value="1"/>
</dbReference>
<dbReference type="Proteomes" id="UP000049222">
    <property type="component" value="Unassembled WGS sequence"/>
</dbReference>
<dbReference type="GO" id="GO:0000156">
    <property type="term" value="F:phosphorelay response regulator activity"/>
    <property type="evidence" value="ECO:0007669"/>
    <property type="project" value="TreeGrafter"/>
</dbReference>
<feature type="domain" description="OmpR/PhoB-type" evidence="9">
    <location>
        <begin position="124"/>
        <end position="220"/>
    </location>
</feature>
<dbReference type="GO" id="GO:0000976">
    <property type="term" value="F:transcription cis-regulatory region binding"/>
    <property type="evidence" value="ECO:0007669"/>
    <property type="project" value="TreeGrafter"/>
</dbReference>
<sequence>MRVVVIEDNLSVAKGIAYNLQDAGHAIDLIQDGDEADAYLRSDDSDLIVLDINLPGKDGLEILRGMRARGDMRPVLLLTARAETNDKVRGLDAGADDYLSKPFEMQEFAARIRALSRRVTDTPKVQTRIGSLVFDIGARMITAPGGPLAIPRREIAVFERLLQASGRLVSKQVLLDSLYGTGADVDEPVVEVYVSRLRKRLAPFGVSIIVSRGLGYMMQATE</sequence>
<evidence type="ECO:0000256" key="5">
    <source>
        <dbReference type="ARBA" id="ARBA00023163"/>
    </source>
</evidence>
<feature type="modified residue" description="4-aspartylphosphate" evidence="6">
    <location>
        <position position="51"/>
    </location>
</feature>
<evidence type="ECO:0000256" key="4">
    <source>
        <dbReference type="ARBA" id="ARBA00023125"/>
    </source>
</evidence>
<keyword evidence="3" id="KW-0805">Transcription regulation</keyword>
<keyword evidence="5" id="KW-0804">Transcription</keyword>
<dbReference type="InterPro" id="IPR036388">
    <property type="entry name" value="WH-like_DNA-bd_sf"/>
</dbReference>
<dbReference type="PANTHER" id="PTHR48111">
    <property type="entry name" value="REGULATOR OF RPOS"/>
    <property type="match status" value="1"/>
</dbReference>
<dbReference type="CDD" id="cd00383">
    <property type="entry name" value="trans_reg_C"/>
    <property type="match status" value="1"/>
</dbReference>
<dbReference type="SUPFAM" id="SSF52172">
    <property type="entry name" value="CheY-like"/>
    <property type="match status" value="1"/>
</dbReference>
<keyword evidence="2" id="KW-0902">Two-component regulatory system</keyword>
<dbReference type="InterPro" id="IPR001867">
    <property type="entry name" value="OmpR/PhoB-type_DNA-bd"/>
</dbReference>
<dbReference type="Gene3D" id="1.10.10.10">
    <property type="entry name" value="Winged helix-like DNA-binding domain superfamily/Winged helix DNA-binding domain"/>
    <property type="match status" value="1"/>
</dbReference>
<dbReference type="InterPro" id="IPR039420">
    <property type="entry name" value="WalR-like"/>
</dbReference>
<evidence type="ECO:0000256" key="2">
    <source>
        <dbReference type="ARBA" id="ARBA00023012"/>
    </source>
</evidence>
<keyword evidence="4 7" id="KW-0238">DNA-binding</keyword>
<accession>A0A0M6YIU4</accession>
<dbReference type="PROSITE" id="PS50110">
    <property type="entry name" value="RESPONSE_REGULATORY"/>
    <property type="match status" value="1"/>
</dbReference>
<dbReference type="PANTHER" id="PTHR48111:SF67">
    <property type="entry name" value="TRANSCRIPTIONAL REGULATORY PROTEIN TCTD"/>
    <property type="match status" value="1"/>
</dbReference>
<dbReference type="RefSeq" id="WP_055084026.1">
    <property type="nucleotide sequence ID" value="NZ_CXSU01000011.1"/>
</dbReference>
<organism evidence="10 11">
    <name type="scientific">Jannaschia donghaensis</name>
    <dbReference type="NCBI Taxonomy" id="420998"/>
    <lineage>
        <taxon>Bacteria</taxon>
        <taxon>Pseudomonadati</taxon>
        <taxon>Pseudomonadota</taxon>
        <taxon>Alphaproteobacteria</taxon>
        <taxon>Rhodobacterales</taxon>
        <taxon>Roseobacteraceae</taxon>
        <taxon>Jannaschia</taxon>
    </lineage>
</organism>
<dbReference type="SMART" id="SM00862">
    <property type="entry name" value="Trans_reg_C"/>
    <property type="match status" value="1"/>
</dbReference>
<feature type="domain" description="Response regulatory" evidence="8">
    <location>
        <begin position="2"/>
        <end position="116"/>
    </location>
</feature>
<dbReference type="GO" id="GO:0005829">
    <property type="term" value="C:cytosol"/>
    <property type="evidence" value="ECO:0007669"/>
    <property type="project" value="TreeGrafter"/>
</dbReference>
<dbReference type="SMART" id="SM00448">
    <property type="entry name" value="REC"/>
    <property type="match status" value="1"/>
</dbReference>